<dbReference type="EMBL" id="JBHSQJ010000014">
    <property type="protein sequence ID" value="MFC5906575.1"/>
    <property type="molecule type" value="Genomic_DNA"/>
</dbReference>
<gene>
    <name evidence="1" type="ORF">ACFP3V_04990</name>
</gene>
<organism evidence="1 2">
    <name type="scientific">Streptacidiphilus monticola</name>
    <dbReference type="NCBI Taxonomy" id="2161674"/>
    <lineage>
        <taxon>Bacteria</taxon>
        <taxon>Bacillati</taxon>
        <taxon>Actinomycetota</taxon>
        <taxon>Actinomycetes</taxon>
        <taxon>Kitasatosporales</taxon>
        <taxon>Streptomycetaceae</taxon>
        <taxon>Streptacidiphilus</taxon>
    </lineage>
</organism>
<dbReference type="RefSeq" id="WP_380580125.1">
    <property type="nucleotide sequence ID" value="NZ_JBHSQJ010000014.1"/>
</dbReference>
<evidence type="ECO:0000313" key="1">
    <source>
        <dbReference type="EMBL" id="MFC5906575.1"/>
    </source>
</evidence>
<dbReference type="Proteomes" id="UP001596174">
    <property type="component" value="Unassembled WGS sequence"/>
</dbReference>
<comment type="caution">
    <text evidence="1">The sequence shown here is derived from an EMBL/GenBank/DDBJ whole genome shotgun (WGS) entry which is preliminary data.</text>
</comment>
<proteinExistence type="predicted"/>
<accession>A0ABW1FVS2</accession>
<name>A0ABW1FVS2_9ACTN</name>
<evidence type="ECO:0000313" key="2">
    <source>
        <dbReference type="Proteomes" id="UP001596174"/>
    </source>
</evidence>
<keyword evidence="2" id="KW-1185">Reference proteome</keyword>
<reference evidence="2" key="1">
    <citation type="journal article" date="2019" name="Int. J. Syst. Evol. Microbiol.">
        <title>The Global Catalogue of Microorganisms (GCM) 10K type strain sequencing project: providing services to taxonomists for standard genome sequencing and annotation.</title>
        <authorList>
            <consortium name="The Broad Institute Genomics Platform"/>
            <consortium name="The Broad Institute Genome Sequencing Center for Infectious Disease"/>
            <person name="Wu L."/>
            <person name="Ma J."/>
        </authorList>
    </citation>
    <scope>NUCLEOTIDE SEQUENCE [LARGE SCALE GENOMIC DNA]</scope>
    <source>
        <strain evidence="2">JCM 4816</strain>
    </source>
</reference>
<sequence length="140" mass="14334">MTMRARSWDLAWRAAVAAAVVAGVAGLAAGVEGGDPAPQAPLRVWAAGHVRADGSLLVARGIDGARRVGVGVYCVHIANPYADLTHSVLMVVPAAGDELTRAQVSTRTGAGCGDGTRTVSVRIVSASGRRCDEDFDLAVL</sequence>
<protein>
    <submittedName>
        <fullName evidence="1">Uncharacterized protein</fullName>
    </submittedName>
</protein>